<sequence length="339" mass="36667">MSRSHDSTRSARSRRASRTRCSTIRIPVSYTQAVKPINSMHLPKPSPKGPHTMSKILVTGATGGLGGQVVEFLQRRVPAGNIVALARDPARLNALAEKGVEVRRGDYLDPVSLESAFAGVDKLLLVSALAFSDVVKEHRNVVEAAKRAGVRHLHYVSLQQAEGSAVDIPPVTQWERETEALLHASGLDVTILRNTMYFDTLPFGKRVNDVGILVPVGNARGAFASRRDLAEGAAAVLSSNGHAGKLYTLGGSEAVGMADIAAAMSEASGRQIDYREVSVAEFIEARIDEGFPALVANFFVAWFKAIAAGEFSEVTGDLERLIGRRPQTARDFYRESFRV</sequence>
<feature type="domain" description="NAD(P)-binding" evidence="2">
    <location>
        <begin position="60"/>
        <end position="238"/>
    </location>
</feature>
<proteinExistence type="predicted"/>
<comment type="caution">
    <text evidence="3">The sequence shown here is derived from an EMBL/GenBank/DDBJ whole genome shotgun (WGS) entry which is preliminary data.</text>
</comment>
<dbReference type="PANTHER" id="PTHR47129:SF1">
    <property type="entry name" value="NMRA-LIKE DOMAIN-CONTAINING PROTEIN"/>
    <property type="match status" value="1"/>
</dbReference>
<dbReference type="Gene3D" id="3.40.50.720">
    <property type="entry name" value="NAD(P)-binding Rossmann-like Domain"/>
    <property type="match status" value="1"/>
</dbReference>
<gene>
    <name evidence="3" type="ORF">FHX59_005931</name>
</gene>
<evidence type="ECO:0000313" key="3">
    <source>
        <dbReference type="EMBL" id="MBB2931460.1"/>
    </source>
</evidence>
<dbReference type="Proteomes" id="UP000533533">
    <property type="component" value="Unassembled WGS sequence"/>
</dbReference>
<organism evidence="3 4">
    <name type="scientific">Paraburkholderia silvatlantica</name>
    <dbReference type="NCBI Taxonomy" id="321895"/>
    <lineage>
        <taxon>Bacteria</taxon>
        <taxon>Pseudomonadati</taxon>
        <taxon>Pseudomonadota</taxon>
        <taxon>Betaproteobacteria</taxon>
        <taxon>Burkholderiales</taxon>
        <taxon>Burkholderiaceae</taxon>
        <taxon>Paraburkholderia</taxon>
    </lineage>
</organism>
<reference evidence="3 4" key="1">
    <citation type="submission" date="2020-08" db="EMBL/GenBank/DDBJ databases">
        <title>Genomic Encyclopedia of Type Strains, Phase IV (KMG-V): Genome sequencing to study the core and pangenomes of soil and plant-associated prokaryotes.</title>
        <authorList>
            <person name="Whitman W."/>
        </authorList>
    </citation>
    <scope>NUCLEOTIDE SEQUENCE [LARGE SCALE GENOMIC DNA]</scope>
    <source>
        <strain evidence="3 4">SRMrh-85</strain>
    </source>
</reference>
<accession>A0ABR6FVJ2</accession>
<dbReference type="SUPFAM" id="SSF51735">
    <property type="entry name" value="NAD(P)-binding Rossmann-fold domains"/>
    <property type="match status" value="1"/>
</dbReference>
<dbReference type="Pfam" id="PF13460">
    <property type="entry name" value="NAD_binding_10"/>
    <property type="match status" value="1"/>
</dbReference>
<evidence type="ECO:0000259" key="2">
    <source>
        <dbReference type="Pfam" id="PF13460"/>
    </source>
</evidence>
<dbReference type="EC" id="1.6.5.2" evidence="3"/>
<feature type="region of interest" description="Disordered" evidence="1">
    <location>
        <begin position="1"/>
        <end position="20"/>
    </location>
</feature>
<dbReference type="EMBL" id="JACHVZ010000019">
    <property type="protein sequence ID" value="MBB2931460.1"/>
    <property type="molecule type" value="Genomic_DNA"/>
</dbReference>
<evidence type="ECO:0000256" key="1">
    <source>
        <dbReference type="SAM" id="MobiDB-lite"/>
    </source>
</evidence>
<dbReference type="GO" id="GO:0003955">
    <property type="term" value="F:NAD(P)H dehydrogenase (quinone) activity"/>
    <property type="evidence" value="ECO:0007669"/>
    <property type="project" value="UniProtKB-EC"/>
</dbReference>
<name>A0ABR6FVJ2_9BURK</name>
<dbReference type="InterPro" id="IPR016040">
    <property type="entry name" value="NAD(P)-bd_dom"/>
</dbReference>
<dbReference type="Gene3D" id="3.90.25.10">
    <property type="entry name" value="UDP-galactose 4-epimerase, domain 1"/>
    <property type="match status" value="1"/>
</dbReference>
<dbReference type="PANTHER" id="PTHR47129">
    <property type="entry name" value="QUINONE OXIDOREDUCTASE 2"/>
    <property type="match status" value="1"/>
</dbReference>
<protein>
    <submittedName>
        <fullName evidence="3">NAD(P)H dehydrogenase (Quinone)</fullName>
        <ecNumber evidence="3">1.6.5.2</ecNumber>
    </submittedName>
</protein>
<dbReference type="CDD" id="cd05269">
    <property type="entry name" value="TMR_SDR_a"/>
    <property type="match status" value="1"/>
</dbReference>
<dbReference type="InterPro" id="IPR036291">
    <property type="entry name" value="NAD(P)-bd_dom_sf"/>
</dbReference>
<evidence type="ECO:0000313" key="4">
    <source>
        <dbReference type="Proteomes" id="UP000533533"/>
    </source>
</evidence>
<keyword evidence="4" id="KW-1185">Reference proteome</keyword>
<keyword evidence="3" id="KW-0560">Oxidoreductase</keyword>
<dbReference type="InterPro" id="IPR052718">
    <property type="entry name" value="NmrA-type_oxidoreductase"/>
</dbReference>